<evidence type="ECO:0000256" key="4">
    <source>
        <dbReference type="ARBA" id="ARBA00022692"/>
    </source>
</evidence>
<dbReference type="InterPro" id="IPR052518">
    <property type="entry name" value="CHR_Transporter"/>
</dbReference>
<dbReference type="PANTHER" id="PTHR43663">
    <property type="entry name" value="CHROMATE TRANSPORT PROTEIN-RELATED"/>
    <property type="match status" value="1"/>
</dbReference>
<comment type="similarity">
    <text evidence="2">Belongs to the chromate ion transporter (CHR) (TC 2.A.51) family.</text>
</comment>
<dbReference type="InterPro" id="IPR003370">
    <property type="entry name" value="Chromate_transpt"/>
</dbReference>
<protein>
    <submittedName>
        <fullName evidence="8">Chromate transporter</fullName>
    </submittedName>
</protein>
<evidence type="ECO:0000256" key="2">
    <source>
        <dbReference type="ARBA" id="ARBA00005262"/>
    </source>
</evidence>
<evidence type="ECO:0000256" key="1">
    <source>
        <dbReference type="ARBA" id="ARBA00004651"/>
    </source>
</evidence>
<dbReference type="PANTHER" id="PTHR43663:SF1">
    <property type="entry name" value="CHROMATE TRANSPORTER"/>
    <property type="match status" value="1"/>
</dbReference>
<feature type="transmembrane region" description="Helical" evidence="7">
    <location>
        <begin position="7"/>
        <end position="28"/>
    </location>
</feature>
<comment type="subcellular location">
    <subcellularLocation>
        <location evidence="1">Cell membrane</location>
        <topology evidence="1">Multi-pass membrane protein</topology>
    </subcellularLocation>
</comment>
<gene>
    <name evidence="8" type="ORF">I5677_00280</name>
</gene>
<evidence type="ECO:0000256" key="5">
    <source>
        <dbReference type="ARBA" id="ARBA00022989"/>
    </source>
</evidence>
<name>A0A8J7HAX0_9FIRM</name>
<evidence type="ECO:0000313" key="8">
    <source>
        <dbReference type="EMBL" id="MBH1939322.1"/>
    </source>
</evidence>
<dbReference type="Pfam" id="PF02417">
    <property type="entry name" value="Chromate_transp"/>
    <property type="match status" value="1"/>
</dbReference>
<dbReference type="GO" id="GO:0015109">
    <property type="term" value="F:chromate transmembrane transporter activity"/>
    <property type="evidence" value="ECO:0007669"/>
    <property type="project" value="InterPro"/>
</dbReference>
<evidence type="ECO:0000256" key="6">
    <source>
        <dbReference type="ARBA" id="ARBA00023136"/>
    </source>
</evidence>
<dbReference type="AlphaFoldDB" id="A0A8J7HAX0"/>
<sequence length="189" mass="20515">MIYLELFLSFLQVGLFSIGGGFAALPLIQEQVVDVKKWLTMTEFTDLITIAEMTPGPIAINSATFVGNRIAGVGGAIISTFGCILPSFIIVLTLAYFYFKYKNITIVKGILSGLRPAVVALIASAGFSIFILAIWGEHGFTWNVADVNFIALGLFLVSFIVLRKRKPNPIFIILGSGLVGMIIYLFIGV</sequence>
<dbReference type="GO" id="GO:0005886">
    <property type="term" value="C:plasma membrane"/>
    <property type="evidence" value="ECO:0007669"/>
    <property type="project" value="UniProtKB-SubCell"/>
</dbReference>
<organism evidence="8 9">
    <name type="scientific">Mobilitalea sibirica</name>
    <dbReference type="NCBI Taxonomy" id="1462919"/>
    <lineage>
        <taxon>Bacteria</taxon>
        <taxon>Bacillati</taxon>
        <taxon>Bacillota</taxon>
        <taxon>Clostridia</taxon>
        <taxon>Lachnospirales</taxon>
        <taxon>Lachnospiraceae</taxon>
        <taxon>Mobilitalea</taxon>
    </lineage>
</organism>
<dbReference type="Proteomes" id="UP000623269">
    <property type="component" value="Unassembled WGS sequence"/>
</dbReference>
<dbReference type="RefSeq" id="WP_197659846.1">
    <property type="nucleotide sequence ID" value="NZ_JAEAGR010000001.1"/>
</dbReference>
<keyword evidence="3" id="KW-1003">Cell membrane</keyword>
<accession>A0A8J7HAX0</accession>
<keyword evidence="5 7" id="KW-1133">Transmembrane helix</keyword>
<proteinExistence type="inferred from homology"/>
<feature type="transmembrane region" description="Helical" evidence="7">
    <location>
        <begin position="142"/>
        <end position="162"/>
    </location>
</feature>
<keyword evidence="4 7" id="KW-0812">Transmembrane</keyword>
<reference evidence="8" key="1">
    <citation type="submission" date="2020-12" db="EMBL/GenBank/DDBJ databases">
        <title>M. sibirica DSM 26468T genome.</title>
        <authorList>
            <person name="Thieme N."/>
            <person name="Rettenmaier R."/>
            <person name="Zverlov V."/>
            <person name="Liebl W."/>
        </authorList>
    </citation>
    <scope>NUCLEOTIDE SEQUENCE</scope>
    <source>
        <strain evidence="8">DSM 26468</strain>
    </source>
</reference>
<comment type="caution">
    <text evidence="8">The sequence shown here is derived from an EMBL/GenBank/DDBJ whole genome shotgun (WGS) entry which is preliminary data.</text>
</comment>
<feature type="transmembrane region" description="Helical" evidence="7">
    <location>
        <begin position="70"/>
        <end position="97"/>
    </location>
</feature>
<evidence type="ECO:0000313" key="9">
    <source>
        <dbReference type="Proteomes" id="UP000623269"/>
    </source>
</evidence>
<keyword evidence="9" id="KW-1185">Reference proteome</keyword>
<keyword evidence="6 7" id="KW-0472">Membrane</keyword>
<evidence type="ECO:0000256" key="3">
    <source>
        <dbReference type="ARBA" id="ARBA00022475"/>
    </source>
</evidence>
<dbReference type="EMBL" id="JAEAGR010000001">
    <property type="protein sequence ID" value="MBH1939322.1"/>
    <property type="molecule type" value="Genomic_DNA"/>
</dbReference>
<feature type="transmembrane region" description="Helical" evidence="7">
    <location>
        <begin position="169"/>
        <end position="187"/>
    </location>
</feature>
<feature type="transmembrane region" description="Helical" evidence="7">
    <location>
        <begin position="117"/>
        <end position="136"/>
    </location>
</feature>
<evidence type="ECO:0000256" key="7">
    <source>
        <dbReference type="SAM" id="Phobius"/>
    </source>
</evidence>